<name>A0A9D1HNL7_9FIRM</name>
<dbReference type="AlphaFoldDB" id="A0A9D1HNL7"/>
<evidence type="ECO:0000313" key="2">
    <source>
        <dbReference type="Proteomes" id="UP000824175"/>
    </source>
</evidence>
<dbReference type="Pfam" id="PF10604">
    <property type="entry name" value="Polyketide_cyc2"/>
    <property type="match status" value="1"/>
</dbReference>
<dbReference type="InterPro" id="IPR019587">
    <property type="entry name" value="Polyketide_cyclase/dehydratase"/>
</dbReference>
<reference evidence="1" key="2">
    <citation type="journal article" date="2021" name="PeerJ">
        <title>Extensive microbial diversity within the chicken gut microbiome revealed by metagenomics and culture.</title>
        <authorList>
            <person name="Gilroy R."/>
            <person name="Ravi A."/>
            <person name="Getino M."/>
            <person name="Pursley I."/>
            <person name="Horton D.L."/>
            <person name="Alikhan N.F."/>
            <person name="Baker D."/>
            <person name="Gharbi K."/>
            <person name="Hall N."/>
            <person name="Watson M."/>
            <person name="Adriaenssens E.M."/>
            <person name="Foster-Nyarko E."/>
            <person name="Jarju S."/>
            <person name="Secka A."/>
            <person name="Antonio M."/>
            <person name="Oren A."/>
            <person name="Chaudhuri R.R."/>
            <person name="La Ragione R."/>
            <person name="Hildebrand F."/>
            <person name="Pallen M.J."/>
        </authorList>
    </citation>
    <scope>NUCLEOTIDE SEQUENCE</scope>
    <source>
        <strain evidence="1">CHK195-11698</strain>
    </source>
</reference>
<organism evidence="1 2">
    <name type="scientific">Candidatus Fimiplasma intestinipullorum</name>
    <dbReference type="NCBI Taxonomy" id="2840825"/>
    <lineage>
        <taxon>Bacteria</taxon>
        <taxon>Bacillati</taxon>
        <taxon>Bacillota</taxon>
        <taxon>Clostridia</taxon>
        <taxon>Eubacteriales</taxon>
        <taxon>Candidatus Fimiplasma</taxon>
    </lineage>
</organism>
<dbReference type="InterPro" id="IPR023393">
    <property type="entry name" value="START-like_dom_sf"/>
</dbReference>
<dbReference type="CDD" id="cd07812">
    <property type="entry name" value="SRPBCC"/>
    <property type="match status" value="1"/>
</dbReference>
<protein>
    <submittedName>
        <fullName evidence="1">SRPBCC family protein</fullName>
    </submittedName>
</protein>
<sequence>MTTSNIKACIPCDVHQVWEVVTEVAHYAWRSDLSKTEILGSKQFIEYTKEGYPTTFTITITEPYKRWELDMENSNMKGHWIGIFTSKGNETEIDFTEYVTAKKLLMKPFIKPYLKRQQAQFVADLKKAVLYLKEKQNGI</sequence>
<proteinExistence type="predicted"/>
<comment type="caution">
    <text evidence="1">The sequence shown here is derived from an EMBL/GenBank/DDBJ whole genome shotgun (WGS) entry which is preliminary data.</text>
</comment>
<dbReference type="Gene3D" id="3.30.530.20">
    <property type="match status" value="1"/>
</dbReference>
<reference evidence="1" key="1">
    <citation type="submission" date="2020-10" db="EMBL/GenBank/DDBJ databases">
        <authorList>
            <person name="Gilroy R."/>
        </authorList>
    </citation>
    <scope>NUCLEOTIDE SEQUENCE</scope>
    <source>
        <strain evidence="1">CHK195-11698</strain>
    </source>
</reference>
<accession>A0A9D1HNL7</accession>
<dbReference type="EMBL" id="DVMJ01000042">
    <property type="protein sequence ID" value="HIU13411.1"/>
    <property type="molecule type" value="Genomic_DNA"/>
</dbReference>
<gene>
    <name evidence="1" type="ORF">IAD15_05010</name>
</gene>
<dbReference type="SUPFAM" id="SSF55961">
    <property type="entry name" value="Bet v1-like"/>
    <property type="match status" value="1"/>
</dbReference>
<dbReference type="Proteomes" id="UP000824175">
    <property type="component" value="Unassembled WGS sequence"/>
</dbReference>
<evidence type="ECO:0000313" key="1">
    <source>
        <dbReference type="EMBL" id="HIU13411.1"/>
    </source>
</evidence>